<dbReference type="Gene3D" id="3.90.660.10">
    <property type="match status" value="1"/>
</dbReference>
<dbReference type="InterPro" id="IPR001613">
    <property type="entry name" value="Flavin_amine_oxidase"/>
</dbReference>
<comment type="cofactor">
    <cofactor evidence="1">
        <name>FAD</name>
        <dbReference type="ChEBI" id="CHEBI:57692"/>
    </cofactor>
</comment>
<dbReference type="PANTHER" id="PTHR43563">
    <property type="entry name" value="AMINE OXIDASE"/>
    <property type="match status" value="1"/>
</dbReference>
<dbReference type="PRINTS" id="PR00757">
    <property type="entry name" value="AMINEOXDASEF"/>
</dbReference>
<evidence type="ECO:0000256" key="3">
    <source>
        <dbReference type="ARBA" id="ARBA00023002"/>
    </source>
</evidence>
<comment type="caution">
    <text evidence="5">The sequence shown here is derived from an EMBL/GenBank/DDBJ whole genome shotgun (WGS) entry which is preliminary data.</text>
</comment>
<dbReference type="RefSeq" id="WP_205118913.1">
    <property type="nucleotide sequence ID" value="NZ_JAFBCM010000001.1"/>
</dbReference>
<dbReference type="Gene3D" id="3.50.50.60">
    <property type="entry name" value="FAD/NAD(P)-binding domain"/>
    <property type="match status" value="1"/>
</dbReference>
<dbReference type="EMBL" id="JBHRZH010000015">
    <property type="protein sequence ID" value="MFC3762636.1"/>
    <property type="molecule type" value="Genomic_DNA"/>
</dbReference>
<sequence length="452" mass="47957">MRRVDVVVVGAGYAGLAAARRLSRAGLDVVVLEAGDRVGGRTQTERLASGGVVDLGGQWMAAAHTRFASLAEEYGAATFDAPSTGANLFLTHRARRAFTGDSLPVAPHVAAALGFALWRLDRQAASIDVERPWAAKDADRLDATTVDTWLRRNVPLKQARRILELLLGDELSVEAGSVSLLALLVATRTAGGVKAGLTAEAVARLFVDGATGPAEAIAAELNDPVQLQARVATIRHARDHLQVSGQFGTIEAHRAIVAVPPPLAARIDYDPPLSAARDQLTQRMPMGSVLKTFAVYDRPFWRDDGLSGQAINTAGAAPVTADVTRPGGPGVLCSLIPGRAAQRLADLPSNERRAAILASHVRAFGNRAAKPIDWREKFWADDEFCRGGYAAYFPPGVLTSVGDQLRRPIGRIHWAGTETATEWAGFVEGAIRSGERAADEIRAAAGDAARVT</sequence>
<evidence type="ECO:0000313" key="6">
    <source>
        <dbReference type="Proteomes" id="UP001595699"/>
    </source>
</evidence>
<feature type="domain" description="Amine oxidase" evidence="4">
    <location>
        <begin position="14"/>
        <end position="441"/>
    </location>
</feature>
<reference evidence="6" key="1">
    <citation type="journal article" date="2019" name="Int. J. Syst. Evol. Microbiol.">
        <title>The Global Catalogue of Microorganisms (GCM) 10K type strain sequencing project: providing services to taxonomists for standard genome sequencing and annotation.</title>
        <authorList>
            <consortium name="The Broad Institute Genomics Platform"/>
            <consortium name="The Broad Institute Genome Sequencing Center for Infectious Disease"/>
            <person name="Wu L."/>
            <person name="Ma J."/>
        </authorList>
    </citation>
    <scope>NUCLEOTIDE SEQUENCE [LARGE SCALE GENOMIC DNA]</scope>
    <source>
        <strain evidence="6">CGMCC 4.7241</strain>
    </source>
</reference>
<dbReference type="InterPro" id="IPR036188">
    <property type="entry name" value="FAD/NAD-bd_sf"/>
</dbReference>
<organism evidence="5 6">
    <name type="scientific">Tenggerimyces flavus</name>
    <dbReference type="NCBI Taxonomy" id="1708749"/>
    <lineage>
        <taxon>Bacteria</taxon>
        <taxon>Bacillati</taxon>
        <taxon>Actinomycetota</taxon>
        <taxon>Actinomycetes</taxon>
        <taxon>Propionibacteriales</taxon>
        <taxon>Nocardioidaceae</taxon>
        <taxon>Tenggerimyces</taxon>
    </lineage>
</organism>
<dbReference type="SUPFAM" id="SSF54373">
    <property type="entry name" value="FAD-linked reductases, C-terminal domain"/>
    <property type="match status" value="1"/>
</dbReference>
<evidence type="ECO:0000313" key="5">
    <source>
        <dbReference type="EMBL" id="MFC3762636.1"/>
    </source>
</evidence>
<dbReference type="Gene3D" id="1.10.405.10">
    <property type="entry name" value="Guanine Nucleotide Dissociation Inhibitor, domain 1"/>
    <property type="match status" value="1"/>
</dbReference>
<dbReference type="PANTHER" id="PTHR43563:SF1">
    <property type="entry name" value="AMINE OXIDASE [FLAVIN-CONTAINING] B"/>
    <property type="match status" value="1"/>
</dbReference>
<evidence type="ECO:0000256" key="1">
    <source>
        <dbReference type="ARBA" id="ARBA00001974"/>
    </source>
</evidence>
<gene>
    <name evidence="5" type="ORF">ACFOUW_17465</name>
</gene>
<evidence type="ECO:0000259" key="4">
    <source>
        <dbReference type="Pfam" id="PF01593"/>
    </source>
</evidence>
<keyword evidence="6" id="KW-1185">Reference proteome</keyword>
<proteinExistence type="inferred from homology"/>
<accession>A0ABV7YDC1</accession>
<dbReference type="Proteomes" id="UP001595699">
    <property type="component" value="Unassembled WGS sequence"/>
</dbReference>
<evidence type="ECO:0000256" key="2">
    <source>
        <dbReference type="ARBA" id="ARBA00005995"/>
    </source>
</evidence>
<dbReference type="Pfam" id="PF01593">
    <property type="entry name" value="Amino_oxidase"/>
    <property type="match status" value="1"/>
</dbReference>
<dbReference type="SUPFAM" id="SSF51905">
    <property type="entry name" value="FAD/NAD(P)-binding domain"/>
    <property type="match status" value="1"/>
</dbReference>
<dbReference type="InterPro" id="IPR050703">
    <property type="entry name" value="Flavin_MAO"/>
</dbReference>
<comment type="similarity">
    <text evidence="2">Belongs to the flavin monoamine oxidase family.</text>
</comment>
<keyword evidence="3" id="KW-0560">Oxidoreductase</keyword>
<dbReference type="InterPro" id="IPR002937">
    <property type="entry name" value="Amino_oxidase"/>
</dbReference>
<name>A0ABV7YDC1_9ACTN</name>
<protein>
    <submittedName>
        <fullName evidence="5">Flavin monoamine oxidase family protein</fullName>
    </submittedName>
</protein>